<dbReference type="InterPro" id="IPR003170">
    <property type="entry name" value="MurB"/>
</dbReference>
<feature type="active site" evidence="19">
    <location>
        <position position="289"/>
    </location>
</feature>
<dbReference type="Proteomes" id="UP000009173">
    <property type="component" value="Chromosome"/>
</dbReference>
<dbReference type="PROSITE" id="PS51387">
    <property type="entry name" value="FAD_PCMH"/>
    <property type="match status" value="1"/>
</dbReference>
<evidence type="ECO:0000256" key="5">
    <source>
        <dbReference type="ARBA" id="ARBA00012518"/>
    </source>
</evidence>
<dbReference type="Pfam" id="PF02873">
    <property type="entry name" value="MurB_C"/>
    <property type="match status" value="1"/>
</dbReference>
<dbReference type="GO" id="GO:0071555">
    <property type="term" value="P:cell wall organization"/>
    <property type="evidence" value="ECO:0007669"/>
    <property type="project" value="UniProtKB-KW"/>
</dbReference>
<dbReference type="InterPro" id="IPR016167">
    <property type="entry name" value="FAD-bd_PCMH_sub1"/>
</dbReference>
<dbReference type="EMBL" id="CP000527">
    <property type="protein sequence ID" value="ABM27766.1"/>
    <property type="molecule type" value="Genomic_DNA"/>
</dbReference>
<evidence type="ECO:0000256" key="13">
    <source>
        <dbReference type="ARBA" id="ARBA00022984"/>
    </source>
</evidence>
<dbReference type="InterPro" id="IPR036318">
    <property type="entry name" value="FAD-bd_PCMH-like_sf"/>
</dbReference>
<keyword evidence="9 19" id="KW-0285">Flavoprotein</keyword>
<keyword evidence="15 19" id="KW-0131">Cell cycle</keyword>
<dbReference type="InterPro" id="IPR036635">
    <property type="entry name" value="MurB_C_sf"/>
</dbReference>
<dbReference type="Pfam" id="PF01565">
    <property type="entry name" value="FAD_binding_4"/>
    <property type="match status" value="1"/>
</dbReference>
<dbReference type="AlphaFoldDB" id="A0A0H3A6Y1"/>
<keyword evidence="16 19" id="KW-0961">Cell wall biogenesis/degradation</keyword>
<keyword evidence="14 19" id="KW-0560">Oxidoreductase</keyword>
<feature type="active site" evidence="19">
    <location>
        <position position="166"/>
    </location>
</feature>
<comment type="catalytic activity">
    <reaction evidence="18 19">
        <text>UDP-N-acetyl-alpha-D-muramate + NADP(+) = UDP-N-acetyl-3-O-(1-carboxyvinyl)-alpha-D-glucosamine + NADPH + H(+)</text>
        <dbReference type="Rhea" id="RHEA:12248"/>
        <dbReference type="ChEBI" id="CHEBI:15378"/>
        <dbReference type="ChEBI" id="CHEBI:57783"/>
        <dbReference type="ChEBI" id="CHEBI:58349"/>
        <dbReference type="ChEBI" id="CHEBI:68483"/>
        <dbReference type="ChEBI" id="CHEBI:70757"/>
        <dbReference type="EC" id="1.3.1.98"/>
    </reaction>
</comment>
<dbReference type="SUPFAM" id="SSF56194">
    <property type="entry name" value="Uridine diphospho-N-Acetylenolpyruvylglucosamine reductase, MurB, C-terminal domain"/>
    <property type="match status" value="1"/>
</dbReference>
<evidence type="ECO:0000256" key="18">
    <source>
        <dbReference type="ARBA" id="ARBA00048914"/>
    </source>
</evidence>
<dbReference type="EC" id="1.3.1.98" evidence="5 19"/>
<comment type="subcellular location">
    <subcellularLocation>
        <location evidence="3 19">Cytoplasm</location>
    </subcellularLocation>
</comment>
<dbReference type="GO" id="GO:0008762">
    <property type="term" value="F:UDP-N-acetylmuramate dehydrogenase activity"/>
    <property type="evidence" value="ECO:0007669"/>
    <property type="project" value="UniProtKB-UniRule"/>
</dbReference>
<evidence type="ECO:0000256" key="9">
    <source>
        <dbReference type="ARBA" id="ARBA00022630"/>
    </source>
</evidence>
<evidence type="ECO:0000256" key="3">
    <source>
        <dbReference type="ARBA" id="ARBA00004496"/>
    </source>
</evidence>
<comment type="similarity">
    <text evidence="19">Belongs to the MurB family.</text>
</comment>
<reference evidence="22" key="1">
    <citation type="journal article" date="2009" name="Environ. Microbiol.">
        <title>Contribution of mobile genetic elements to Desulfovibrio vulgaris genome plasticity.</title>
        <authorList>
            <person name="Walker C.B."/>
            <person name="Stolyar S."/>
            <person name="Chivian D."/>
            <person name="Pinel N."/>
            <person name="Gabster J.A."/>
            <person name="Dehal P.S."/>
            <person name="He Z."/>
            <person name="Yang Z.K."/>
            <person name="Yen H.C."/>
            <person name="Zhou J."/>
            <person name="Wall J.D."/>
            <person name="Hazen T.C."/>
            <person name="Arkin A.P."/>
            <person name="Stahl D.A."/>
        </authorList>
    </citation>
    <scope>NUCLEOTIDE SEQUENCE [LARGE SCALE GENOMIC DNA]</scope>
    <source>
        <strain evidence="22">DP4</strain>
    </source>
</reference>
<dbReference type="PANTHER" id="PTHR21071">
    <property type="entry name" value="UDP-N-ACETYLENOLPYRUVOYLGLUCOSAMINE REDUCTASE"/>
    <property type="match status" value="1"/>
</dbReference>
<keyword evidence="11 19" id="KW-0521">NADP</keyword>
<evidence type="ECO:0000259" key="20">
    <source>
        <dbReference type="PROSITE" id="PS51387"/>
    </source>
</evidence>
<dbReference type="RefSeq" id="WP_011791805.1">
    <property type="nucleotide sequence ID" value="NC_008751.1"/>
</dbReference>
<feature type="active site" description="Proton donor" evidence="19">
    <location>
        <position position="218"/>
    </location>
</feature>
<keyword evidence="12 19" id="KW-0133">Cell shape</keyword>
<dbReference type="UniPathway" id="UPA00219"/>
<dbReference type="InterPro" id="IPR006094">
    <property type="entry name" value="Oxid_FAD_bind_N"/>
</dbReference>
<dbReference type="InterPro" id="IPR011601">
    <property type="entry name" value="MurB_C"/>
</dbReference>
<evidence type="ECO:0000256" key="17">
    <source>
        <dbReference type="ARBA" id="ARBA00031026"/>
    </source>
</evidence>
<dbReference type="GO" id="GO:0071949">
    <property type="term" value="F:FAD binding"/>
    <property type="evidence" value="ECO:0007669"/>
    <property type="project" value="InterPro"/>
</dbReference>
<name>A0A0H3A6Y1_NITV4</name>
<dbReference type="InterPro" id="IPR016169">
    <property type="entry name" value="FAD-bd_PCMH_sub2"/>
</dbReference>
<keyword evidence="8 19" id="KW-0132">Cell division</keyword>
<dbReference type="GO" id="GO:0008360">
    <property type="term" value="P:regulation of cell shape"/>
    <property type="evidence" value="ECO:0007669"/>
    <property type="project" value="UniProtKB-KW"/>
</dbReference>
<evidence type="ECO:0000256" key="8">
    <source>
        <dbReference type="ARBA" id="ARBA00022618"/>
    </source>
</evidence>
<sequence precursor="true">MLKVLEGPSLAERTTLRLGGRALAEVRVTSRDALDDLPGVLQRLGGSPLMLGCGSNILAADGELPVVVVSVDMDDAPTIVGETAEGVVVRVGAATRLPRLLGQLASWGLSGLEGLAGIPGSVGGAVAMNAGSYGCEFGTVLRSVEVFSPDFGLADVPHESIEYAYRHFGLKGCHGWFVVTGADIVLRRGESAAITAAMRANYLKKKSTQPVLARSAGCVFRNPAPGVSAGRLIDEAGLRGKRIGGMAFSEVHANFLVNEGAGRSDEAFELLQLAKEIVKRRHGMDLTLEVKILSWP</sequence>
<evidence type="ECO:0000256" key="15">
    <source>
        <dbReference type="ARBA" id="ARBA00023306"/>
    </source>
</evidence>
<evidence type="ECO:0000313" key="21">
    <source>
        <dbReference type="EMBL" id="ABM27766.1"/>
    </source>
</evidence>
<evidence type="ECO:0000256" key="11">
    <source>
        <dbReference type="ARBA" id="ARBA00022857"/>
    </source>
</evidence>
<evidence type="ECO:0000313" key="22">
    <source>
        <dbReference type="Proteomes" id="UP000009173"/>
    </source>
</evidence>
<evidence type="ECO:0000256" key="12">
    <source>
        <dbReference type="ARBA" id="ARBA00022960"/>
    </source>
</evidence>
<gene>
    <name evidence="19" type="primary">murB</name>
    <name evidence="21" type="ordered locus">Dvul_0743</name>
</gene>
<evidence type="ECO:0000256" key="10">
    <source>
        <dbReference type="ARBA" id="ARBA00022827"/>
    </source>
</evidence>
<evidence type="ECO:0000256" key="19">
    <source>
        <dbReference type="HAMAP-Rule" id="MF_00037"/>
    </source>
</evidence>
<evidence type="ECO:0000256" key="6">
    <source>
        <dbReference type="ARBA" id="ARBA00015188"/>
    </source>
</evidence>
<organism evidence="21 22">
    <name type="scientific">Nitratidesulfovibrio vulgaris (strain DP4)</name>
    <name type="common">Desulfovibrio vulgaris</name>
    <dbReference type="NCBI Taxonomy" id="391774"/>
    <lineage>
        <taxon>Bacteria</taxon>
        <taxon>Pseudomonadati</taxon>
        <taxon>Thermodesulfobacteriota</taxon>
        <taxon>Desulfovibrionia</taxon>
        <taxon>Desulfovibrionales</taxon>
        <taxon>Desulfovibrionaceae</taxon>
        <taxon>Nitratidesulfovibrio</taxon>
    </lineage>
</organism>
<evidence type="ECO:0000256" key="7">
    <source>
        <dbReference type="ARBA" id="ARBA00022490"/>
    </source>
</evidence>
<comment type="cofactor">
    <cofactor evidence="1 19">
        <name>FAD</name>
        <dbReference type="ChEBI" id="CHEBI:57692"/>
    </cofactor>
</comment>
<dbReference type="GO" id="GO:0005829">
    <property type="term" value="C:cytosol"/>
    <property type="evidence" value="ECO:0007669"/>
    <property type="project" value="TreeGrafter"/>
</dbReference>
<dbReference type="NCBIfam" id="TIGR00179">
    <property type="entry name" value="murB"/>
    <property type="match status" value="1"/>
</dbReference>
<dbReference type="KEGG" id="dvl:Dvul_0743"/>
<dbReference type="Gene3D" id="3.30.465.10">
    <property type="match status" value="1"/>
</dbReference>
<dbReference type="Gene3D" id="3.90.78.10">
    <property type="entry name" value="UDP-N-acetylenolpyruvoylglucosamine reductase, C-terminal domain"/>
    <property type="match status" value="1"/>
</dbReference>
<keyword evidence="13 19" id="KW-0573">Peptidoglycan synthesis</keyword>
<dbReference type="HAMAP" id="MF_00037">
    <property type="entry name" value="MurB"/>
    <property type="match status" value="1"/>
</dbReference>
<dbReference type="Gene3D" id="3.30.43.10">
    <property type="entry name" value="Uridine Diphospho-n-acetylenolpyruvylglucosamine Reductase, domain 2"/>
    <property type="match status" value="1"/>
</dbReference>
<keyword evidence="10 19" id="KW-0274">FAD</keyword>
<evidence type="ECO:0000256" key="16">
    <source>
        <dbReference type="ARBA" id="ARBA00023316"/>
    </source>
</evidence>
<proteinExistence type="inferred from homology"/>
<dbReference type="GO" id="GO:0009252">
    <property type="term" value="P:peptidoglycan biosynthetic process"/>
    <property type="evidence" value="ECO:0007669"/>
    <property type="project" value="UniProtKB-UniRule"/>
</dbReference>
<evidence type="ECO:0000256" key="14">
    <source>
        <dbReference type="ARBA" id="ARBA00023002"/>
    </source>
</evidence>
<evidence type="ECO:0000256" key="4">
    <source>
        <dbReference type="ARBA" id="ARBA00004752"/>
    </source>
</evidence>
<dbReference type="HOGENOM" id="CLU_035304_1_1_7"/>
<dbReference type="GO" id="GO:0051301">
    <property type="term" value="P:cell division"/>
    <property type="evidence" value="ECO:0007669"/>
    <property type="project" value="UniProtKB-KW"/>
</dbReference>
<protein>
    <recommendedName>
        <fullName evidence="6 19">UDP-N-acetylenolpyruvoylglucosamine reductase</fullName>
        <ecNumber evidence="5 19">1.3.1.98</ecNumber>
    </recommendedName>
    <alternativeName>
        <fullName evidence="17 19">UDP-N-acetylmuramate dehydrogenase</fullName>
    </alternativeName>
</protein>
<dbReference type="InterPro" id="IPR016166">
    <property type="entry name" value="FAD-bd_PCMH"/>
</dbReference>
<accession>A0A0H3A6Y1</accession>
<dbReference type="SUPFAM" id="SSF56176">
    <property type="entry name" value="FAD-binding/transporter-associated domain-like"/>
    <property type="match status" value="1"/>
</dbReference>
<feature type="domain" description="FAD-binding PCMH-type" evidence="20">
    <location>
        <begin position="18"/>
        <end position="189"/>
    </location>
</feature>
<dbReference type="PANTHER" id="PTHR21071:SF4">
    <property type="entry name" value="UDP-N-ACETYLENOLPYRUVOYLGLUCOSAMINE REDUCTASE"/>
    <property type="match status" value="1"/>
</dbReference>
<comment type="function">
    <text evidence="2 19">Cell wall formation.</text>
</comment>
<keyword evidence="7 19" id="KW-0963">Cytoplasm</keyword>
<comment type="pathway">
    <text evidence="4 19">Cell wall biogenesis; peptidoglycan biosynthesis.</text>
</comment>
<evidence type="ECO:0000256" key="1">
    <source>
        <dbReference type="ARBA" id="ARBA00001974"/>
    </source>
</evidence>
<evidence type="ECO:0000256" key="2">
    <source>
        <dbReference type="ARBA" id="ARBA00003921"/>
    </source>
</evidence>